<dbReference type="EMBL" id="CP101808">
    <property type="protein sequence ID" value="UUD37015.1"/>
    <property type="molecule type" value="Genomic_DNA"/>
</dbReference>
<evidence type="ECO:0000313" key="2">
    <source>
        <dbReference type="EMBL" id="UUD37015.1"/>
    </source>
</evidence>
<proteinExistence type="predicted"/>
<gene>
    <name evidence="2" type="ORF">NPA09_00345</name>
</gene>
<accession>A0ABY5J4X3</accession>
<name>A0ABY5J4X3_9BACT</name>
<dbReference type="Proteomes" id="UP001059576">
    <property type="component" value="Chromosome"/>
</dbReference>
<sequence>MRKEVRLKNKIRALKRKIKLRKEALRDQRRAAKNPAASPVKAQKETKTVAPVKAKKETKPTVKKAATTKKTTK</sequence>
<protein>
    <submittedName>
        <fullName evidence="2">Uncharacterized protein</fullName>
    </submittedName>
</protein>
<keyword evidence="3" id="KW-1185">Reference proteome</keyword>
<organism evidence="2 3">
    <name type="scientific">Mycoplasmopsis equigenitalium</name>
    <dbReference type="NCBI Taxonomy" id="114883"/>
    <lineage>
        <taxon>Bacteria</taxon>
        <taxon>Bacillati</taxon>
        <taxon>Mycoplasmatota</taxon>
        <taxon>Mycoplasmoidales</taxon>
        <taxon>Metamycoplasmataceae</taxon>
        <taxon>Mycoplasmopsis</taxon>
    </lineage>
</organism>
<reference evidence="2" key="1">
    <citation type="submission" date="2022-07" db="EMBL/GenBank/DDBJ databases">
        <title>Complete genome of Mycoplasma equigenitalium type strain T37.</title>
        <authorList>
            <person name="Spergser J."/>
        </authorList>
    </citation>
    <scope>NUCLEOTIDE SEQUENCE</scope>
    <source>
        <strain evidence="2">T37</strain>
    </source>
</reference>
<evidence type="ECO:0000256" key="1">
    <source>
        <dbReference type="SAM" id="MobiDB-lite"/>
    </source>
</evidence>
<dbReference type="RefSeq" id="WP_129722517.1">
    <property type="nucleotide sequence ID" value="NZ_CP101808.1"/>
</dbReference>
<feature type="region of interest" description="Disordered" evidence="1">
    <location>
        <begin position="25"/>
        <end position="73"/>
    </location>
</feature>
<evidence type="ECO:0000313" key="3">
    <source>
        <dbReference type="Proteomes" id="UP001059576"/>
    </source>
</evidence>